<name>A0A6G8FGD1_9MICO</name>
<evidence type="ECO:0000313" key="1">
    <source>
        <dbReference type="EMBL" id="QIM15313.1"/>
    </source>
</evidence>
<protein>
    <submittedName>
        <fullName evidence="1">Uncharacterized protein</fullName>
    </submittedName>
</protein>
<accession>A0A6G8FGD1</accession>
<keyword evidence="2" id="KW-1185">Reference proteome</keyword>
<dbReference type="EMBL" id="CP049934">
    <property type="protein sequence ID" value="QIM15313.1"/>
    <property type="molecule type" value="Genomic_DNA"/>
</dbReference>
<evidence type="ECO:0000313" key="2">
    <source>
        <dbReference type="Proteomes" id="UP000501387"/>
    </source>
</evidence>
<proteinExistence type="predicted"/>
<dbReference type="Proteomes" id="UP000501387">
    <property type="component" value="Chromosome"/>
</dbReference>
<sequence length="385" mass="42153">MTDHSDTKTEVLIDEAQTARLFVRYPNVLRVEEVGHGDDVELVLVARDADLPFRPNIVFTSTKNTAPLVDASMAAILAAGEQHLGARLVSVDVFFGSLALADDPPIGRVLIFAYPATRHLDVMVKKWVIATGEYHLHASASFLPSQALAVEETFDWIVTNLRFAADPETIQTAATANSEEGVQLDDDATARAGFPLEDLTVIPAPEPASARQMPVSAIEMLIDAWGVRLEQPKVLHAVVTHGRVQGFYAAYSTKDGLVVLRTSGASTHALDTANVEAYELSPERLPADSVAWMGVVPAFRFSDSWSISDEEYADRVDGISRGEPWTEFRIEFENRWWRAVFVPGRGLFEAISQEGGKIALHALPAARFFDLILRRVDSVLGTGAE</sequence>
<reference evidence="1 2" key="1">
    <citation type="submission" date="2020-03" db="EMBL/GenBank/DDBJ databases">
        <title>Leucobacter sp. nov., isolated from beetles.</title>
        <authorList>
            <person name="Hyun D.-W."/>
            <person name="Bae J.-W."/>
        </authorList>
    </citation>
    <scope>NUCLEOTIDE SEQUENCE [LARGE SCALE GENOMIC DNA]</scope>
    <source>
        <strain evidence="1 2">HDW9B</strain>
    </source>
</reference>
<dbReference type="RefSeq" id="WP_166321358.1">
    <property type="nucleotide sequence ID" value="NZ_CP049934.1"/>
</dbReference>
<organism evidence="1 2">
    <name type="scientific">Leucobacter insecticola</name>
    <dbReference type="NCBI Taxonomy" id="2714934"/>
    <lineage>
        <taxon>Bacteria</taxon>
        <taxon>Bacillati</taxon>
        <taxon>Actinomycetota</taxon>
        <taxon>Actinomycetes</taxon>
        <taxon>Micrococcales</taxon>
        <taxon>Microbacteriaceae</taxon>
        <taxon>Leucobacter</taxon>
    </lineage>
</organism>
<dbReference type="AlphaFoldDB" id="A0A6G8FGD1"/>
<dbReference type="KEGG" id="lins:G7067_01010"/>
<gene>
    <name evidence="1" type="ORF">G7067_01010</name>
</gene>